<organism evidence="3 4">
    <name type="scientific">Actinoallomurus oryzae</name>
    <dbReference type="NCBI Taxonomy" id="502180"/>
    <lineage>
        <taxon>Bacteria</taxon>
        <taxon>Bacillati</taxon>
        <taxon>Actinomycetota</taxon>
        <taxon>Actinomycetes</taxon>
        <taxon>Streptosporangiales</taxon>
        <taxon>Thermomonosporaceae</taxon>
        <taxon>Actinoallomurus</taxon>
    </lineage>
</organism>
<feature type="domain" description="Solute-binding protein family 5" evidence="2">
    <location>
        <begin position="82"/>
        <end position="439"/>
    </location>
</feature>
<dbReference type="Proteomes" id="UP001500503">
    <property type="component" value="Unassembled WGS sequence"/>
</dbReference>
<dbReference type="InterPro" id="IPR030678">
    <property type="entry name" value="Peptide/Ni-bd"/>
</dbReference>
<dbReference type="Gene3D" id="3.40.190.10">
    <property type="entry name" value="Periplasmic binding protein-like II"/>
    <property type="match status" value="1"/>
</dbReference>
<reference evidence="4" key="1">
    <citation type="journal article" date="2019" name="Int. J. Syst. Evol. Microbiol.">
        <title>The Global Catalogue of Microorganisms (GCM) 10K type strain sequencing project: providing services to taxonomists for standard genome sequencing and annotation.</title>
        <authorList>
            <consortium name="The Broad Institute Genomics Platform"/>
            <consortium name="The Broad Institute Genome Sequencing Center for Infectious Disease"/>
            <person name="Wu L."/>
            <person name="Ma J."/>
        </authorList>
    </citation>
    <scope>NUCLEOTIDE SEQUENCE [LARGE SCALE GENOMIC DNA]</scope>
    <source>
        <strain evidence="4">JCM 17933</strain>
    </source>
</reference>
<dbReference type="PANTHER" id="PTHR30290">
    <property type="entry name" value="PERIPLASMIC BINDING COMPONENT OF ABC TRANSPORTER"/>
    <property type="match status" value="1"/>
</dbReference>
<sequence length="534" mass="57337">MARRFRYGAFGVAVLAAVSAAACTGPAADSGSGGASGKSAINVYLYQEPAGIFSPLAPSSGPDNQVMSFLDQGLLAVDPNYKLQPQLAQSYDVSRDAKTFTFHLRQGLKWSDGQPFTSQDVLFSYRLLADPKSTSATAGSYTAVEGVSDFVSGKAKAISGFSAPDDATFVIKATKPDIGLLAQIGTAYVMPKHILGDVPVAQVAKNSYFRAPTATLGPYKFVDYKTNQYVHVTANPGYPSPAKIKDVYLKPMTSDVATAQLGNGGIDIASFSPADLKTVQGFDDVAVQEKPGAGFVRIALNQTKSSFKDVRVRQAFLYAIDRKALVDKVLGGKATVQNSDFFAGNTPSGINEYGYDPQKAKSLLAAAGWDPNRTVELQWVPGQRDRDSTTTIVQSQLAAVGVKVKLKQVQAAQIAPTYDKKSYDMTLYGGGNYAVDSWNVNVITACDQQYPKGGNIVWFCDKKLDDQMAKANGTADAAQRKALYDQAVLEENSQADLMWLYDPTGLWAVNKRIKGFQAPGSQDSAFWNPAGWSL</sequence>
<dbReference type="InterPro" id="IPR039424">
    <property type="entry name" value="SBP_5"/>
</dbReference>
<evidence type="ECO:0000256" key="1">
    <source>
        <dbReference type="SAM" id="SignalP"/>
    </source>
</evidence>
<dbReference type="PIRSF" id="PIRSF002741">
    <property type="entry name" value="MppA"/>
    <property type="match status" value="1"/>
</dbReference>
<gene>
    <name evidence="3" type="ORF">GCM10023191_073040</name>
</gene>
<feature type="signal peptide" evidence="1">
    <location>
        <begin position="1"/>
        <end position="27"/>
    </location>
</feature>
<dbReference type="CDD" id="cd00995">
    <property type="entry name" value="PBP2_NikA_DppA_OppA_like"/>
    <property type="match status" value="1"/>
</dbReference>
<evidence type="ECO:0000313" key="3">
    <source>
        <dbReference type="EMBL" id="GAA4510414.1"/>
    </source>
</evidence>
<dbReference type="Gene3D" id="3.10.105.10">
    <property type="entry name" value="Dipeptide-binding Protein, Domain 3"/>
    <property type="match status" value="1"/>
</dbReference>
<name>A0ABP8QSR2_9ACTN</name>
<keyword evidence="4" id="KW-1185">Reference proteome</keyword>
<dbReference type="SUPFAM" id="SSF53850">
    <property type="entry name" value="Periplasmic binding protein-like II"/>
    <property type="match status" value="1"/>
</dbReference>
<dbReference type="Pfam" id="PF00496">
    <property type="entry name" value="SBP_bac_5"/>
    <property type="match status" value="1"/>
</dbReference>
<dbReference type="EMBL" id="BAABHF010000045">
    <property type="protein sequence ID" value="GAA4510414.1"/>
    <property type="molecule type" value="Genomic_DNA"/>
</dbReference>
<dbReference type="RefSeq" id="WP_345471754.1">
    <property type="nucleotide sequence ID" value="NZ_BAABHF010000045.1"/>
</dbReference>
<protein>
    <submittedName>
        <fullName evidence="3">ABC transporter substrate-binding protein</fullName>
    </submittedName>
</protein>
<evidence type="ECO:0000313" key="4">
    <source>
        <dbReference type="Proteomes" id="UP001500503"/>
    </source>
</evidence>
<accession>A0ABP8QSR2</accession>
<dbReference type="Gene3D" id="3.90.76.10">
    <property type="entry name" value="Dipeptide-binding Protein, Domain 1"/>
    <property type="match status" value="1"/>
</dbReference>
<dbReference type="InterPro" id="IPR000914">
    <property type="entry name" value="SBP_5_dom"/>
</dbReference>
<keyword evidence="1" id="KW-0732">Signal</keyword>
<proteinExistence type="predicted"/>
<dbReference type="PROSITE" id="PS51257">
    <property type="entry name" value="PROKAR_LIPOPROTEIN"/>
    <property type="match status" value="1"/>
</dbReference>
<comment type="caution">
    <text evidence="3">The sequence shown here is derived from an EMBL/GenBank/DDBJ whole genome shotgun (WGS) entry which is preliminary data.</text>
</comment>
<evidence type="ECO:0000259" key="2">
    <source>
        <dbReference type="Pfam" id="PF00496"/>
    </source>
</evidence>
<feature type="chain" id="PRO_5047243205" evidence="1">
    <location>
        <begin position="28"/>
        <end position="534"/>
    </location>
</feature>